<evidence type="ECO:0000313" key="2">
    <source>
        <dbReference type="Proteomes" id="UP000199643"/>
    </source>
</evidence>
<accession>A0A1G7VNR4</accession>
<gene>
    <name evidence="1" type="ORF">SAMN05421827_108174</name>
</gene>
<dbReference type="PROSITE" id="PS51257">
    <property type="entry name" value="PROKAR_LIPOPROTEIN"/>
    <property type="match status" value="1"/>
</dbReference>
<dbReference type="STRING" id="405671.SAMN05421827_108174"/>
<dbReference type="Proteomes" id="UP000199643">
    <property type="component" value="Unassembled WGS sequence"/>
</dbReference>
<keyword evidence="2" id="KW-1185">Reference proteome</keyword>
<dbReference type="RefSeq" id="WP_090500230.1">
    <property type="nucleotide sequence ID" value="NZ_FNCH01000008.1"/>
</dbReference>
<dbReference type="EMBL" id="FNCH01000008">
    <property type="protein sequence ID" value="SDG61456.1"/>
    <property type="molecule type" value="Genomic_DNA"/>
</dbReference>
<proteinExistence type="predicted"/>
<dbReference type="AlphaFoldDB" id="A0A1G7VNR4"/>
<evidence type="ECO:0000313" key="1">
    <source>
        <dbReference type="EMBL" id="SDG61456.1"/>
    </source>
</evidence>
<reference evidence="2" key="1">
    <citation type="submission" date="2016-10" db="EMBL/GenBank/DDBJ databases">
        <authorList>
            <person name="Varghese N."/>
            <person name="Submissions S."/>
        </authorList>
    </citation>
    <scope>NUCLEOTIDE SEQUENCE [LARGE SCALE GENOMIC DNA]</scope>
    <source>
        <strain evidence="2">DSM 17933</strain>
    </source>
</reference>
<protein>
    <submittedName>
        <fullName evidence="1">Uncharacterized protein</fullName>
    </submittedName>
</protein>
<organism evidence="1 2">
    <name type="scientific">Pedobacter terrae</name>
    <dbReference type="NCBI Taxonomy" id="405671"/>
    <lineage>
        <taxon>Bacteria</taxon>
        <taxon>Pseudomonadati</taxon>
        <taxon>Bacteroidota</taxon>
        <taxon>Sphingobacteriia</taxon>
        <taxon>Sphingobacteriales</taxon>
        <taxon>Sphingobacteriaceae</taxon>
        <taxon>Pedobacter</taxon>
    </lineage>
</organism>
<sequence length="133" mass="15322">MRKKNIVTAIKKYLPLIMGTAFACFIVFSSHSLRAKIIASESCPKITSFEKDFDKITYNIPVKTSGFTFSNPEARQSKYRKKFQMGTDSHIEFKAEETFVYKVSKHFLEVTINYHTPNVTTAVVLFIYRLASF</sequence>
<name>A0A1G7VNR4_9SPHI</name>